<evidence type="ECO:0000256" key="4">
    <source>
        <dbReference type="ARBA" id="ARBA00022692"/>
    </source>
</evidence>
<dbReference type="Proteomes" id="UP000178042">
    <property type="component" value="Unassembled WGS sequence"/>
</dbReference>
<sequence length="390" mass="44531">MNTDKSPLRERIHNFFENPDSAFAYSVQGFIAILILASVGIFAVEFWYSELFLRYQSLFNLGNNIILAVFTVEYILRFSTASRKLHFATRPFSVIDFVAIFPNYLELLLPLVIDTTELRVLRLLRFARLLRVLKFLRYGSIFRKVFLYQGTILQKITPIILLFASAKGIIWVLESYNLWIPDSQLGTLFTIIGFVLGIILSQKIGVSYGKFIEVGEAVVRIRARLGSLETMLNNAEKGLGTGACTEWGRSFYLLLTHPQEQDDTRRMGEANAKLHEAVLMVEKNVSWITIFIIDIIQDARFCLSKKTRLVPKPYDTLLHQSTMLYLALVVIFIPGMAGMLSALVATYTLYGMYYLTQDFDSIFGGEFDLININVSELEEYLKIPAAKKTR</sequence>
<feature type="transmembrane region" description="Helical" evidence="12">
    <location>
        <begin position="324"/>
        <end position="350"/>
    </location>
</feature>
<keyword evidence="6" id="KW-0851">Voltage-gated channel</keyword>
<gene>
    <name evidence="14" type="ORF">A3C86_00340</name>
</gene>
<name>A0A1F6DHS2_9BACT</name>
<keyword evidence="5" id="KW-0631">Potassium channel</keyword>
<evidence type="ECO:0000256" key="10">
    <source>
        <dbReference type="ARBA" id="ARBA00023136"/>
    </source>
</evidence>
<accession>A0A1F6DHS2</accession>
<evidence type="ECO:0000256" key="12">
    <source>
        <dbReference type="SAM" id="Phobius"/>
    </source>
</evidence>
<keyword evidence="7" id="KW-0630">Potassium</keyword>
<evidence type="ECO:0000256" key="7">
    <source>
        <dbReference type="ARBA" id="ARBA00022958"/>
    </source>
</evidence>
<evidence type="ECO:0000256" key="1">
    <source>
        <dbReference type="ARBA" id="ARBA00004141"/>
    </source>
</evidence>
<reference evidence="14 15" key="1">
    <citation type="journal article" date="2016" name="Nat. Commun.">
        <title>Thousands of microbial genomes shed light on interconnected biogeochemical processes in an aquifer system.</title>
        <authorList>
            <person name="Anantharaman K."/>
            <person name="Brown C.T."/>
            <person name="Hug L.A."/>
            <person name="Sharon I."/>
            <person name="Castelle C.J."/>
            <person name="Probst A.J."/>
            <person name="Thomas B.C."/>
            <person name="Singh A."/>
            <person name="Wilkins M.J."/>
            <person name="Karaoz U."/>
            <person name="Brodie E.L."/>
            <person name="Williams K.H."/>
            <person name="Hubbard S.S."/>
            <person name="Banfield J.F."/>
        </authorList>
    </citation>
    <scope>NUCLEOTIDE SEQUENCE [LARGE SCALE GENOMIC DNA]</scope>
</reference>
<keyword evidence="4 12" id="KW-0812">Transmembrane</keyword>
<dbReference type="Pfam" id="PF00520">
    <property type="entry name" value="Ion_trans"/>
    <property type="match status" value="1"/>
</dbReference>
<evidence type="ECO:0000256" key="6">
    <source>
        <dbReference type="ARBA" id="ARBA00022882"/>
    </source>
</evidence>
<keyword evidence="3" id="KW-0633">Potassium transport</keyword>
<dbReference type="GO" id="GO:0001508">
    <property type="term" value="P:action potential"/>
    <property type="evidence" value="ECO:0007669"/>
    <property type="project" value="TreeGrafter"/>
</dbReference>
<dbReference type="PRINTS" id="PR00169">
    <property type="entry name" value="KCHANNEL"/>
</dbReference>
<evidence type="ECO:0000313" key="15">
    <source>
        <dbReference type="Proteomes" id="UP000178042"/>
    </source>
</evidence>
<feature type="transmembrane region" description="Helical" evidence="12">
    <location>
        <begin position="185"/>
        <end position="204"/>
    </location>
</feature>
<evidence type="ECO:0000256" key="11">
    <source>
        <dbReference type="ARBA" id="ARBA00023303"/>
    </source>
</evidence>
<feature type="transmembrane region" description="Helical" evidence="12">
    <location>
        <begin position="61"/>
        <end position="80"/>
    </location>
</feature>
<dbReference type="PANTHER" id="PTHR11537">
    <property type="entry name" value="VOLTAGE-GATED POTASSIUM CHANNEL"/>
    <property type="match status" value="1"/>
</dbReference>
<evidence type="ECO:0000256" key="9">
    <source>
        <dbReference type="ARBA" id="ARBA00023065"/>
    </source>
</evidence>
<dbReference type="InterPro" id="IPR005821">
    <property type="entry name" value="Ion_trans_dom"/>
</dbReference>
<dbReference type="InterPro" id="IPR028325">
    <property type="entry name" value="VG_K_chnl"/>
</dbReference>
<evidence type="ECO:0000256" key="5">
    <source>
        <dbReference type="ARBA" id="ARBA00022826"/>
    </source>
</evidence>
<organism evidence="14 15">
    <name type="scientific">Candidatus Kaiserbacteria bacterium RIFCSPHIGHO2_02_FULL_49_16</name>
    <dbReference type="NCBI Taxonomy" id="1798490"/>
    <lineage>
        <taxon>Bacteria</taxon>
        <taxon>Candidatus Kaiseribacteriota</taxon>
    </lineage>
</organism>
<comment type="caution">
    <text evidence="14">The sequence shown here is derived from an EMBL/GenBank/DDBJ whole genome shotgun (WGS) entry which is preliminary data.</text>
</comment>
<feature type="transmembrane region" description="Helical" evidence="12">
    <location>
        <begin position="152"/>
        <end position="173"/>
    </location>
</feature>
<evidence type="ECO:0000256" key="2">
    <source>
        <dbReference type="ARBA" id="ARBA00022448"/>
    </source>
</evidence>
<protein>
    <recommendedName>
        <fullName evidence="13">Ion transport domain-containing protein</fullName>
    </recommendedName>
</protein>
<feature type="transmembrane region" description="Helical" evidence="12">
    <location>
        <begin position="21"/>
        <end position="49"/>
    </location>
</feature>
<evidence type="ECO:0000259" key="13">
    <source>
        <dbReference type="Pfam" id="PF00520"/>
    </source>
</evidence>
<dbReference type="InterPro" id="IPR027359">
    <property type="entry name" value="Volt_channel_dom_sf"/>
</dbReference>
<evidence type="ECO:0000313" key="14">
    <source>
        <dbReference type="EMBL" id="OGG60867.1"/>
    </source>
</evidence>
<dbReference type="GO" id="GO:0005249">
    <property type="term" value="F:voltage-gated potassium channel activity"/>
    <property type="evidence" value="ECO:0007669"/>
    <property type="project" value="InterPro"/>
</dbReference>
<dbReference type="EMBL" id="MFLD01000007">
    <property type="protein sequence ID" value="OGG60867.1"/>
    <property type="molecule type" value="Genomic_DNA"/>
</dbReference>
<dbReference type="AlphaFoldDB" id="A0A1F6DHS2"/>
<comment type="subcellular location">
    <subcellularLocation>
        <location evidence="1">Membrane</location>
        <topology evidence="1">Multi-pass membrane protein</topology>
    </subcellularLocation>
</comment>
<keyword evidence="10 12" id="KW-0472">Membrane</keyword>
<dbReference type="SUPFAM" id="SSF81324">
    <property type="entry name" value="Voltage-gated potassium channels"/>
    <property type="match status" value="1"/>
</dbReference>
<keyword evidence="2" id="KW-0813">Transport</keyword>
<dbReference type="GO" id="GO:0008076">
    <property type="term" value="C:voltage-gated potassium channel complex"/>
    <property type="evidence" value="ECO:0007669"/>
    <property type="project" value="InterPro"/>
</dbReference>
<keyword evidence="8 12" id="KW-1133">Transmembrane helix</keyword>
<keyword evidence="11" id="KW-0407">Ion channel</keyword>
<dbReference type="PANTHER" id="PTHR11537:SF254">
    <property type="entry name" value="POTASSIUM VOLTAGE-GATED CHANNEL PROTEIN SHAB"/>
    <property type="match status" value="1"/>
</dbReference>
<evidence type="ECO:0000256" key="3">
    <source>
        <dbReference type="ARBA" id="ARBA00022538"/>
    </source>
</evidence>
<evidence type="ECO:0000256" key="8">
    <source>
        <dbReference type="ARBA" id="ARBA00022989"/>
    </source>
</evidence>
<proteinExistence type="predicted"/>
<feature type="domain" description="Ion transport" evidence="13">
    <location>
        <begin position="28"/>
        <end position="164"/>
    </location>
</feature>
<dbReference type="Gene3D" id="1.20.120.350">
    <property type="entry name" value="Voltage-gated potassium channels. Chain C"/>
    <property type="match status" value="1"/>
</dbReference>
<keyword evidence="9" id="KW-0406">Ion transport</keyword>